<dbReference type="Proteomes" id="UP000199051">
    <property type="component" value="Unassembled WGS sequence"/>
</dbReference>
<name>A0A1H9WRI2_9PSEU</name>
<dbReference type="EMBL" id="FOGI01000011">
    <property type="protein sequence ID" value="SES36542.1"/>
    <property type="molecule type" value="Genomic_DNA"/>
</dbReference>
<keyword evidence="3" id="KW-1185">Reference proteome</keyword>
<feature type="transmembrane region" description="Helical" evidence="1">
    <location>
        <begin position="36"/>
        <end position="58"/>
    </location>
</feature>
<keyword evidence="1" id="KW-0812">Transmembrane</keyword>
<feature type="transmembrane region" description="Helical" evidence="1">
    <location>
        <begin position="111"/>
        <end position="133"/>
    </location>
</feature>
<organism evidence="2 3">
    <name type="scientific">Actinokineospora terrae</name>
    <dbReference type="NCBI Taxonomy" id="155974"/>
    <lineage>
        <taxon>Bacteria</taxon>
        <taxon>Bacillati</taxon>
        <taxon>Actinomycetota</taxon>
        <taxon>Actinomycetes</taxon>
        <taxon>Pseudonocardiales</taxon>
        <taxon>Pseudonocardiaceae</taxon>
        <taxon>Actinokineospora</taxon>
    </lineage>
</organism>
<gene>
    <name evidence="2" type="ORF">SAMN04487818_111131</name>
</gene>
<keyword evidence="1" id="KW-1133">Transmembrane helix</keyword>
<dbReference type="AlphaFoldDB" id="A0A1H9WRI2"/>
<feature type="transmembrane region" description="Helical" evidence="1">
    <location>
        <begin position="70"/>
        <end position="96"/>
    </location>
</feature>
<reference evidence="3" key="1">
    <citation type="submission" date="2016-10" db="EMBL/GenBank/DDBJ databases">
        <authorList>
            <person name="Varghese N."/>
            <person name="Submissions S."/>
        </authorList>
    </citation>
    <scope>NUCLEOTIDE SEQUENCE [LARGE SCALE GENOMIC DNA]</scope>
    <source>
        <strain evidence="3">DSM 44260</strain>
    </source>
</reference>
<feature type="transmembrane region" description="Helical" evidence="1">
    <location>
        <begin position="12"/>
        <end position="30"/>
    </location>
</feature>
<dbReference type="RefSeq" id="WP_092783343.1">
    <property type="nucleotide sequence ID" value="NZ_FOGI01000011.1"/>
</dbReference>
<keyword evidence="1" id="KW-0472">Membrane</keyword>
<evidence type="ECO:0000313" key="2">
    <source>
        <dbReference type="EMBL" id="SES36542.1"/>
    </source>
</evidence>
<evidence type="ECO:0000313" key="3">
    <source>
        <dbReference type="Proteomes" id="UP000199051"/>
    </source>
</evidence>
<accession>A0A1H9WRI2</accession>
<evidence type="ECO:0000256" key="1">
    <source>
        <dbReference type="SAM" id="Phobius"/>
    </source>
</evidence>
<protein>
    <submittedName>
        <fullName evidence="2">Uncharacterized protein</fullName>
    </submittedName>
</protein>
<sequence>MTEHKDWRWTEVAIAVVFPGAVLGPVSRWLEFGLPGWVRGTADVVTVVFGVLVAAYLFSDRGYRAVIRRGRGVAGVVAPVVGVGAVAAFLVVMAYANVEEDFLEGQQMPQVWALAREVAMVGFVALLPVYVALRAIGGRGSVDESVE</sequence>
<proteinExistence type="predicted"/>